<dbReference type="InterPro" id="IPR015943">
    <property type="entry name" value="WD40/YVTN_repeat-like_dom_sf"/>
</dbReference>
<accession>R7ZNF0</accession>
<evidence type="ECO:0000313" key="1">
    <source>
        <dbReference type="EMBL" id="EON75641.1"/>
    </source>
</evidence>
<dbReference type="EMBL" id="AQHR01000101">
    <property type="protein sequence ID" value="EON75641.1"/>
    <property type="molecule type" value="Genomic_DNA"/>
</dbReference>
<dbReference type="Gene3D" id="2.130.10.10">
    <property type="entry name" value="YVTN repeat-like/Quinoprotein amine dehydrogenase"/>
    <property type="match status" value="1"/>
</dbReference>
<comment type="caution">
    <text evidence="1">The sequence shown here is derived from an EMBL/GenBank/DDBJ whole genome shotgun (WGS) entry which is preliminary data.</text>
</comment>
<protein>
    <submittedName>
        <fullName evidence="1">Uncharacterized protein</fullName>
    </submittedName>
</protein>
<dbReference type="Proteomes" id="UP000013909">
    <property type="component" value="Unassembled WGS sequence"/>
</dbReference>
<dbReference type="SUPFAM" id="SSF50969">
    <property type="entry name" value="YVTN repeat-like/Quinoprotein amine dehydrogenase"/>
    <property type="match status" value="1"/>
</dbReference>
<name>R7ZNF0_9BACT</name>
<organism evidence="1 2">
    <name type="scientific">Lunatimonas lonarensis</name>
    <dbReference type="NCBI Taxonomy" id="1232681"/>
    <lineage>
        <taxon>Bacteria</taxon>
        <taxon>Pseudomonadati</taxon>
        <taxon>Bacteroidota</taxon>
        <taxon>Cytophagia</taxon>
        <taxon>Cytophagales</taxon>
        <taxon>Cyclobacteriaceae</taxon>
    </lineage>
</organism>
<sequence length="266" mass="28746">METPTFQPGLLSDLGNGVHHGAATWVLGDKYAVTYKDESVPGALPQYVKLVNAQGQIVAENPNARVTGIHGDASNGRHAVFGATEGALVVSQSNEIKLIPNPSTLAPTSGNWMGTIKTHDALDVFYGYARNHGIFEINPSTNTIRQLVNAPNLKSYFLSAEGGYLVVQTADDHVKVFDTTTGSEIKGKSISSADDPNGAVLRKERTALETYRVLAEPSPVLAASEKYLYVLKPNRITIQVLDIKTLEEVSNIQLEATVHNMMRVGF</sequence>
<keyword evidence="2" id="KW-1185">Reference proteome</keyword>
<reference evidence="1 2" key="1">
    <citation type="submission" date="2013-02" db="EMBL/GenBank/DDBJ databases">
        <title>A novel strain isolated from Lonar lake, Maharashtra, India.</title>
        <authorList>
            <person name="Singh A."/>
        </authorList>
    </citation>
    <scope>NUCLEOTIDE SEQUENCE [LARGE SCALE GENOMIC DNA]</scope>
    <source>
        <strain evidence="1 2">AK24</strain>
    </source>
</reference>
<proteinExistence type="predicted"/>
<gene>
    <name evidence="1" type="ORF">ADIS_3861</name>
</gene>
<dbReference type="STRING" id="1232681.ADIS_3861"/>
<dbReference type="AlphaFoldDB" id="R7ZNF0"/>
<dbReference type="InterPro" id="IPR011044">
    <property type="entry name" value="Quino_amine_DH_bsu"/>
</dbReference>
<evidence type="ECO:0000313" key="2">
    <source>
        <dbReference type="Proteomes" id="UP000013909"/>
    </source>
</evidence>